<reference evidence="4 5" key="1">
    <citation type="submission" date="2018-08" db="EMBL/GenBank/DDBJ databases">
        <title>A genome reference for cultivated species of the human gut microbiota.</title>
        <authorList>
            <person name="Zou Y."/>
            <person name="Xue W."/>
            <person name="Luo G."/>
        </authorList>
    </citation>
    <scope>NUCLEOTIDE SEQUENCE [LARGE SCALE GENOMIC DNA]</scope>
    <source>
        <strain evidence="4 5">AF14-6AC</strain>
    </source>
</reference>
<gene>
    <name evidence="4" type="ORF">DWW24_05995</name>
</gene>
<dbReference type="Gene3D" id="2.60.120.1440">
    <property type="match status" value="1"/>
</dbReference>
<evidence type="ECO:0000313" key="4">
    <source>
        <dbReference type="EMBL" id="RGV28074.1"/>
    </source>
</evidence>
<proteinExistence type="predicted"/>
<dbReference type="PANTHER" id="PTHR30273">
    <property type="entry name" value="PERIPLASMIC SIGNAL SENSOR AND SIGMA FACTOR ACTIVATOR FECR-RELATED"/>
    <property type="match status" value="1"/>
</dbReference>
<organism evidence="4 5">
    <name type="scientific">Odoribacter splanchnicus</name>
    <dbReference type="NCBI Taxonomy" id="28118"/>
    <lineage>
        <taxon>Bacteria</taxon>
        <taxon>Pseudomonadati</taxon>
        <taxon>Bacteroidota</taxon>
        <taxon>Bacteroidia</taxon>
        <taxon>Bacteroidales</taxon>
        <taxon>Odoribacteraceae</taxon>
        <taxon>Odoribacter</taxon>
    </lineage>
</organism>
<evidence type="ECO:0000259" key="2">
    <source>
        <dbReference type="Pfam" id="PF04773"/>
    </source>
</evidence>
<evidence type="ECO:0000259" key="3">
    <source>
        <dbReference type="Pfam" id="PF16344"/>
    </source>
</evidence>
<feature type="domain" description="FecR protein" evidence="2">
    <location>
        <begin position="214"/>
        <end position="309"/>
    </location>
</feature>
<dbReference type="Pfam" id="PF16344">
    <property type="entry name" value="FecR_C"/>
    <property type="match status" value="1"/>
</dbReference>
<dbReference type="AlphaFoldDB" id="A0A412WLN5"/>
<name>A0A412WLN5_9BACT</name>
<dbReference type="InterPro" id="IPR012373">
    <property type="entry name" value="Ferrdict_sens_TM"/>
</dbReference>
<comment type="caution">
    <text evidence="4">The sequence shown here is derived from an EMBL/GenBank/DDBJ whole genome shotgun (WGS) entry which is preliminary data.</text>
</comment>
<dbReference type="Gene3D" id="3.55.50.30">
    <property type="match status" value="1"/>
</dbReference>
<accession>A0A412WLN5</accession>
<dbReference type="GO" id="GO:0016989">
    <property type="term" value="F:sigma factor antagonist activity"/>
    <property type="evidence" value="ECO:0007669"/>
    <property type="project" value="TreeGrafter"/>
</dbReference>
<feature type="transmembrane region" description="Helical" evidence="1">
    <location>
        <begin position="122"/>
        <end position="142"/>
    </location>
</feature>
<keyword evidence="1" id="KW-0472">Membrane</keyword>
<dbReference type="InterPro" id="IPR032508">
    <property type="entry name" value="FecR_C"/>
</dbReference>
<dbReference type="InterPro" id="IPR006860">
    <property type="entry name" value="FecR"/>
</dbReference>
<sequence length="401" mass="45642">MNRRCNVCIACLHPIFFLFGEFFFCFLSPILNFLEYNKKLEKMKTIYEWIADYSAGTLTEPEAKVFRDRLENDGEVKRLFTDVRQMETVLKMLEVETSAEAWERLQKALSGMRNRRRRIRRTIAAGIAAAIVLFLGVGVILWRPIGLPPVVATGEITPGTTKATLLLADGEAIALDGLLTDSITVSDGTVIVHDTLSGLQYRQQEEDTVVHYHTIRVPRGGEYRFRLPDGSQVWINSASELRFPTRFTGRERVVYASGELYFDVQADAEHPFVVEAGDSRVTVLGTAFNLNTYPEEQQVLTTLVRGAVEFQHGNASVRLKPGQQAVLDVRTQQLDTRQVDVSLYTSWVNGIFEYERMPLADIMRQLARWYDIGFIFEAAEFHDHPLPVLPAAIRRWMKFSV</sequence>
<keyword evidence="1" id="KW-1133">Transmembrane helix</keyword>
<feature type="domain" description="Protein FecR C-terminal" evidence="3">
    <location>
        <begin position="352"/>
        <end position="383"/>
    </location>
</feature>
<protein>
    <submittedName>
        <fullName evidence="4">DUF4974 domain-containing protein</fullName>
    </submittedName>
</protein>
<dbReference type="FunFam" id="2.60.120.1440:FF:000001">
    <property type="entry name" value="Putative anti-sigma factor"/>
    <property type="match status" value="1"/>
</dbReference>
<dbReference type="EMBL" id="QRYW01000010">
    <property type="protein sequence ID" value="RGV28074.1"/>
    <property type="molecule type" value="Genomic_DNA"/>
</dbReference>
<keyword evidence="1" id="KW-0812">Transmembrane</keyword>
<feature type="transmembrane region" description="Helical" evidence="1">
    <location>
        <begin position="12"/>
        <end position="34"/>
    </location>
</feature>
<dbReference type="Pfam" id="PF04773">
    <property type="entry name" value="FecR"/>
    <property type="match status" value="1"/>
</dbReference>
<evidence type="ECO:0000256" key="1">
    <source>
        <dbReference type="SAM" id="Phobius"/>
    </source>
</evidence>
<dbReference type="Proteomes" id="UP000283426">
    <property type="component" value="Unassembled WGS sequence"/>
</dbReference>
<evidence type="ECO:0000313" key="5">
    <source>
        <dbReference type="Proteomes" id="UP000283426"/>
    </source>
</evidence>
<dbReference type="PANTHER" id="PTHR30273:SF2">
    <property type="entry name" value="PROTEIN FECR"/>
    <property type="match status" value="1"/>
</dbReference>